<sequence length="2168" mass="243055">MFQSLGRLFSVIVVLYIFSGIVTCEYEPTLYVASDPLSSRKVTVINRNNEITEYDVNERIKRDATLSSPSSTKNISTWTTHLNDSHQQLMVHWVGEGSNVIICLARDSSPRNKGTISPSALYISYDYGKNFTNKTENFKLNDAPDSGHAQLDKFFNHPKYPEFCVFIDSTNMKLYTTNDNGHTIHRTDLSFHPNELAFDEEFPVRFVILDKTNSSRNLYLTVDGGKTFKLIQNFVKTFSWSSGPDFPKMFYLERWMPRNTSNVLKVNDPANMSQAERLFDYAKDFQIKGDFMFATRESDSKKNIDLYISYQRGPFYKAEFQTELDLRKFHIADVTDKRIFVSVMHTENVANLYVSEISKNFTKYNFVLSLKQILCYFPEGNFKNSWLEDVTEDSFTDLYRVEGLKGIYIASKINSMSLVESIEPEHLVSLITYDHGVTWSPISPPVEDENGKPFNCHIENSCSLHLCQKFSQLYPVTSSPGNVINNDLRSASIMSSKSAPGIIMATGVMGKSLKGIPGVYLSRDAGLTWKRILKDYYFFNYGDHGGVLVAVKYFKSRGETRRIMYSTNEGMEWNSYEFNEDELRIYGLMTEPGENTTTFTMFGSANEQHQWIIITIDLMKAFDRNCTDGDYKFWSPSPPDSTVSCVLGERDVFQRRLPHGDCYNGVSYVRSVRRERCECGRRDYECDYGFVNSNNICIFNRSIPADTYDPYAVPPECEPGHFYRRTKGYRKIDGDVCVTPYYTPYEPDLIPCPLAEPPGFILVALRDKIARIDLVDNSTVVPIEGQQNIVAIEFDMKNNCIYWADIEVDKISRQCFNNGDRQEIVVDTDLASIEGMALDWISNVLFFVDGSRKKIEAVRTDLSSRGRMRATILDSKVLSKPRGIAVHPRAGYLFWTDWDRKNPSVSRSNLDGSNVKKLFSNPIVQWPNGITIDQMSERIYWVDAMEDYIASADLEGKYFRRILWHDEKVFHPFAVAVLKDKMYWDDWKAMSIFIADKDTGANVITINDSFSGLMDLKVFSHFMQHGSNACSYKNTSCNYLCLGAPGNEFSCLCPDGFKMVDGKCLCPNGLEPASNMTCPKLNGTCGPNEFTCKNGVCMTSTWRCDGNDDCGDNSDEAGCVCEPPMVACSDSSCYMPQWRCDGDIDCPDMSDEKDCGKQNCTETQFQCQNGQCIEKRWVCDGDNDCRDGSDERNCTHQTPKRPDSLSCSSRVFACGNASDALCIPNSWVCDGERDCPGGEDETPDECLDSTCAPHMFRCPSGKCIYNSWVCDGENDCGDHESSDEKNCSSTGRSKLIPRLDDKPDFPTNGSCLDWMFKCDNGNCLPYWWRCDTIDDCGDNSDEVACGPAPARPADPAPEHPRHKQKCGKDQFTCSPGVCIPLAWVCDSAVDCEDGADERACAHASAPIAPARCDRDGTPCRDGVGCVALAKVCDGVFDCADESDESFCVRSLPRPGNCSDKFIACDDGTKCLWPSMLCNGRRDCYDGSDESNCSSGDSHPSPRLSIGVDQSTINSTSFLISCWMAQQKLVMYNFLPSIAKVSDDVWTNMTWINDSVYRFTNLEPFTNYNVTFYIRDSKSDEIYASHKYVNTSTGEGEPSPPRRLTVRQMIGSRVSLLWDPPSAPRGVITHYTVYFVPPLPPMEKVVPAGDRNATVTYTLDAYFKPNTNYSFWVTASNRAFASNSTDIAYLSFDDVGDVDEIVNVSLARINDTAVSLRWHRLRGVEGYVVVTRLPPNYARPEPLRTDSDNVTLADLPPGVDIYVDIKAYKDDVVGRPFTVPVKTGGEPDETLNVTATLLRERGTSVRLSWSPPSRERYGDREPEYEVHYTDIANFKVTFGEISNDTKVMTRNTGIVIDGLNACETYVFTAGLRGGPLAPVLGVITGDDDRAPVKDLKFAYDEKKSHLKIAWRATCDVIRNPVAYRLEITEKTRGLTSRYQLEPSLDVALSHTMVGVPRGGRYHICIRTAAKGSRASCAETRSGELPPPRRVLAWLSPNGHVMMSWDHPERDDALKPKYQVVVSSREIPEDLLRPTADMLTAETEFSPLLVTVPGGTVGPLYAGVRTLVDGYYSDFSEVQTIEMTGAEAEELSSATGAVWWGVGGACAAALALGGALLHVLLRNRRLNRSFLRLAATPRYDSRRGQATIDHEDDDVPPIHGFSDDEPLVIA</sequence>
<dbReference type="SUPFAM" id="SSF110296">
    <property type="entry name" value="Oligoxyloglucan reducing end-specific cellobiohydrolase"/>
    <property type="match status" value="1"/>
</dbReference>
<dbReference type="Pfam" id="PF00057">
    <property type="entry name" value="Ldl_recept_a"/>
    <property type="match status" value="9"/>
</dbReference>
<dbReference type="GO" id="GO:0006897">
    <property type="term" value="P:endocytosis"/>
    <property type="evidence" value="ECO:0007669"/>
    <property type="project" value="UniProtKB-KW"/>
</dbReference>
<dbReference type="SUPFAM" id="SSF63825">
    <property type="entry name" value="YWTD domain"/>
    <property type="match status" value="1"/>
</dbReference>
<evidence type="ECO:0000313" key="32">
    <source>
        <dbReference type="EMBL" id="CAH4036781.1"/>
    </source>
</evidence>
<keyword evidence="15" id="KW-0677">Repeat</keyword>
<keyword evidence="29" id="KW-1133">Transmembrane helix</keyword>
<feature type="chain" id="PRO_5040105200" description="Sortilin-related receptor" evidence="30">
    <location>
        <begin position="25"/>
        <end position="2168"/>
    </location>
</feature>
<dbReference type="Proteomes" id="UP001152562">
    <property type="component" value="Unassembled WGS sequence"/>
</dbReference>
<feature type="disulfide bond" evidence="26">
    <location>
        <begin position="1167"/>
        <end position="1185"/>
    </location>
</feature>
<feature type="disulfide bond" evidence="26">
    <location>
        <begin position="1128"/>
        <end position="1146"/>
    </location>
</feature>
<dbReference type="Pfam" id="PF00041">
    <property type="entry name" value="fn3"/>
    <property type="match status" value="1"/>
</dbReference>
<dbReference type="Gene3D" id="2.60.40.10">
    <property type="entry name" value="Immunoglobulins"/>
    <property type="match status" value="2"/>
</dbReference>
<dbReference type="CDD" id="cd00112">
    <property type="entry name" value="LDLa"/>
    <property type="match status" value="9"/>
</dbReference>
<evidence type="ECO:0000256" key="11">
    <source>
        <dbReference type="ARBA" id="ARBA00022475"/>
    </source>
</evidence>
<feature type="region of interest" description="Disordered" evidence="28">
    <location>
        <begin position="2141"/>
        <end position="2168"/>
    </location>
</feature>
<dbReference type="GO" id="GO:0005789">
    <property type="term" value="C:endoplasmic reticulum membrane"/>
    <property type="evidence" value="ECO:0007669"/>
    <property type="project" value="UniProtKB-SubCell"/>
</dbReference>
<keyword evidence="19 29" id="KW-0472">Membrane</keyword>
<comment type="caution">
    <text evidence="26">Lacks conserved residue(s) required for the propagation of feature annotation.</text>
</comment>
<dbReference type="SMART" id="SM00602">
    <property type="entry name" value="VPS10"/>
    <property type="match status" value="1"/>
</dbReference>
<keyword evidence="13" id="KW-0254">Endocytosis</keyword>
<evidence type="ECO:0000256" key="26">
    <source>
        <dbReference type="PROSITE-ProRule" id="PRU00124"/>
    </source>
</evidence>
<feature type="disulfide bond" evidence="26">
    <location>
        <begin position="1373"/>
        <end position="1391"/>
    </location>
</feature>
<dbReference type="Gene3D" id="3.30.60.270">
    <property type="match status" value="1"/>
</dbReference>
<evidence type="ECO:0000256" key="5">
    <source>
        <dbReference type="ARBA" id="ARBA00004393"/>
    </source>
</evidence>
<dbReference type="InterPro" id="IPR050310">
    <property type="entry name" value="VPS10-sortilin"/>
</dbReference>
<feature type="disulfide bond" evidence="26">
    <location>
        <begin position="1121"/>
        <end position="1133"/>
    </location>
</feature>
<evidence type="ECO:0000256" key="4">
    <source>
        <dbReference type="ARBA" id="ARBA00004251"/>
    </source>
</evidence>
<evidence type="ECO:0000256" key="12">
    <source>
        <dbReference type="ARBA" id="ARBA00022536"/>
    </source>
</evidence>
<dbReference type="InterPro" id="IPR036055">
    <property type="entry name" value="LDL_receptor-like_sf"/>
</dbReference>
<dbReference type="GO" id="GO:0055038">
    <property type="term" value="C:recycling endosome membrane"/>
    <property type="evidence" value="ECO:0007669"/>
    <property type="project" value="UniProtKB-SubCell"/>
</dbReference>
<dbReference type="PANTHER" id="PTHR12106:SF27">
    <property type="entry name" value="SORTILIN-RELATED RECEPTOR"/>
    <property type="match status" value="1"/>
</dbReference>
<dbReference type="InterPro" id="IPR011042">
    <property type="entry name" value="6-blade_b-propeller_TolB-like"/>
</dbReference>
<evidence type="ECO:0000256" key="13">
    <source>
        <dbReference type="ARBA" id="ARBA00022583"/>
    </source>
</evidence>
<evidence type="ECO:0000256" key="24">
    <source>
        <dbReference type="ARBA" id="ARBA00029896"/>
    </source>
</evidence>
<dbReference type="SMART" id="SM00192">
    <property type="entry name" value="LDLa"/>
    <property type="match status" value="9"/>
</dbReference>
<feature type="repeat" description="LDL-receptor class B" evidence="27">
    <location>
        <begin position="799"/>
        <end position="842"/>
    </location>
</feature>
<evidence type="ECO:0000256" key="27">
    <source>
        <dbReference type="PROSITE-ProRule" id="PRU00461"/>
    </source>
</evidence>
<keyword evidence="12" id="KW-0245">EGF-like domain</keyword>
<accession>A0A9P0TST2</accession>
<feature type="disulfide bond" evidence="26">
    <location>
        <begin position="1251"/>
        <end position="1263"/>
    </location>
</feature>
<evidence type="ECO:0000256" key="15">
    <source>
        <dbReference type="ARBA" id="ARBA00022737"/>
    </source>
</evidence>
<keyword evidence="29" id="KW-0812">Transmembrane</keyword>
<dbReference type="FunFam" id="4.10.400.10:FF:000034">
    <property type="entry name" value="Low-density lipoprotein receptor-related protein 2"/>
    <property type="match status" value="2"/>
</dbReference>
<dbReference type="GO" id="GO:0031901">
    <property type="term" value="C:early endosome membrane"/>
    <property type="evidence" value="ECO:0007669"/>
    <property type="project" value="UniProtKB-SubCell"/>
</dbReference>
<dbReference type="SUPFAM" id="SSF57424">
    <property type="entry name" value="LDL receptor-like module"/>
    <property type="match status" value="9"/>
</dbReference>
<evidence type="ECO:0000256" key="18">
    <source>
        <dbReference type="ARBA" id="ARBA00023034"/>
    </source>
</evidence>
<feature type="repeat" description="LDL-receptor class B" evidence="27">
    <location>
        <begin position="891"/>
        <end position="936"/>
    </location>
</feature>
<feature type="disulfide bond" evidence="26">
    <location>
        <begin position="1140"/>
        <end position="1155"/>
    </location>
</feature>
<dbReference type="PROSITE" id="PS50853">
    <property type="entry name" value="FN3"/>
    <property type="match status" value="1"/>
</dbReference>
<feature type="disulfide bond" evidence="26">
    <location>
        <begin position="1160"/>
        <end position="1172"/>
    </location>
</feature>
<dbReference type="SMART" id="SM00060">
    <property type="entry name" value="FN3"/>
    <property type="match status" value="4"/>
</dbReference>
<dbReference type="FunFam" id="2.120.10.30:FF:000241">
    <property type="entry name" value="Low-density lipoprotein receptor-related protein 6"/>
    <property type="match status" value="1"/>
</dbReference>
<dbReference type="GO" id="GO:0030658">
    <property type="term" value="C:transport vesicle membrane"/>
    <property type="evidence" value="ECO:0007669"/>
    <property type="project" value="UniProtKB-SubCell"/>
</dbReference>
<evidence type="ECO:0000256" key="14">
    <source>
        <dbReference type="ARBA" id="ARBA00022729"/>
    </source>
</evidence>
<evidence type="ECO:0000256" key="28">
    <source>
        <dbReference type="SAM" id="MobiDB-lite"/>
    </source>
</evidence>
<keyword evidence="11" id="KW-1003">Cell membrane</keyword>
<dbReference type="InterPro" id="IPR013783">
    <property type="entry name" value="Ig-like_fold"/>
</dbReference>
<dbReference type="InterPro" id="IPR015943">
    <property type="entry name" value="WD40/YVTN_repeat-like_dom_sf"/>
</dbReference>
<feature type="disulfide bond" evidence="26">
    <location>
        <begin position="1432"/>
        <end position="1447"/>
    </location>
</feature>
<dbReference type="PROSITE" id="PS50068">
    <property type="entry name" value="LDLRA_2"/>
    <property type="match status" value="9"/>
</dbReference>
<evidence type="ECO:0000256" key="20">
    <source>
        <dbReference type="ARBA" id="ARBA00023157"/>
    </source>
</evidence>
<feature type="disulfide bond" evidence="26">
    <location>
        <begin position="1318"/>
        <end position="1336"/>
    </location>
</feature>
<evidence type="ECO:0000259" key="31">
    <source>
        <dbReference type="PROSITE" id="PS50853"/>
    </source>
</evidence>
<dbReference type="InterPro" id="IPR031778">
    <property type="entry name" value="Sortilin_N"/>
</dbReference>
<dbReference type="GO" id="GO:0032585">
    <property type="term" value="C:multivesicular body membrane"/>
    <property type="evidence" value="ECO:0007669"/>
    <property type="project" value="UniProtKB-SubCell"/>
</dbReference>
<keyword evidence="20 26" id="KW-1015">Disulfide bond</keyword>
<evidence type="ECO:0000256" key="22">
    <source>
        <dbReference type="ARBA" id="ARBA00023180"/>
    </source>
</evidence>
<dbReference type="GO" id="GO:0005794">
    <property type="term" value="C:Golgi apparatus"/>
    <property type="evidence" value="ECO:0007669"/>
    <property type="project" value="UniProtKB-SubCell"/>
</dbReference>
<dbReference type="PROSITE" id="PS01209">
    <property type="entry name" value="LDLRA_1"/>
    <property type="match status" value="3"/>
</dbReference>
<feature type="disulfide bond" evidence="26">
    <location>
        <begin position="1366"/>
        <end position="1378"/>
    </location>
</feature>
<feature type="disulfide bond" evidence="26">
    <location>
        <begin position="1104"/>
        <end position="1119"/>
    </location>
</feature>
<feature type="signal peptide" evidence="30">
    <location>
        <begin position="1"/>
        <end position="24"/>
    </location>
</feature>
<keyword evidence="23" id="KW-0968">Cytoplasmic vesicle</keyword>
<dbReference type="SUPFAM" id="SSF49265">
    <property type="entry name" value="Fibronectin type III"/>
    <property type="match status" value="2"/>
</dbReference>
<feature type="disulfide bond" evidence="26">
    <location>
        <begin position="1085"/>
        <end position="1097"/>
    </location>
</feature>
<keyword evidence="22" id="KW-0325">Glycoprotein</keyword>
<dbReference type="Gene3D" id="4.10.400.10">
    <property type="entry name" value="Low-density Lipoprotein Receptor"/>
    <property type="match status" value="9"/>
</dbReference>
<keyword evidence="18" id="KW-0333">Golgi apparatus</keyword>
<feature type="disulfide bond" evidence="26">
    <location>
        <begin position="1311"/>
        <end position="1323"/>
    </location>
</feature>
<keyword evidence="10" id="KW-0813">Transport</keyword>
<evidence type="ECO:0000256" key="10">
    <source>
        <dbReference type="ARBA" id="ARBA00022448"/>
    </source>
</evidence>
<protein>
    <recommendedName>
        <fullName evidence="9">Sortilin-related receptor</fullName>
    </recommendedName>
    <alternativeName>
        <fullName evidence="24">Low-density lipoprotein receptor relative with 11 ligand-binding repeats</fullName>
    </alternativeName>
    <alternativeName>
        <fullName evidence="25">Sorting protein-related receptor containing LDLR class A repeats</fullName>
    </alternativeName>
</protein>
<keyword evidence="16" id="KW-0967">Endosome</keyword>
<evidence type="ECO:0000256" key="19">
    <source>
        <dbReference type="ARBA" id="ARBA00023136"/>
    </source>
</evidence>
<keyword evidence="21" id="KW-0675">Receptor</keyword>
<dbReference type="GO" id="GO:0005886">
    <property type="term" value="C:plasma membrane"/>
    <property type="evidence" value="ECO:0007669"/>
    <property type="project" value="UniProtKB-SubCell"/>
</dbReference>
<dbReference type="InterPro" id="IPR002172">
    <property type="entry name" value="LDrepeatLR_classA_rpt"/>
</dbReference>
<keyword evidence="33" id="KW-1185">Reference proteome</keyword>
<evidence type="ECO:0000256" key="21">
    <source>
        <dbReference type="ARBA" id="ARBA00023170"/>
    </source>
</evidence>
<dbReference type="PRINTS" id="PR00261">
    <property type="entry name" value="LDLRECEPTOR"/>
</dbReference>
<evidence type="ECO:0000256" key="23">
    <source>
        <dbReference type="ARBA" id="ARBA00023329"/>
    </source>
</evidence>
<evidence type="ECO:0000256" key="7">
    <source>
        <dbReference type="ARBA" id="ARBA00004545"/>
    </source>
</evidence>
<dbReference type="InterPro" id="IPR036116">
    <property type="entry name" value="FN3_sf"/>
</dbReference>
<feature type="disulfide bond" evidence="26">
    <location>
        <begin position="1330"/>
        <end position="1345"/>
    </location>
</feature>
<evidence type="ECO:0000256" key="30">
    <source>
        <dbReference type="SAM" id="SignalP"/>
    </source>
</evidence>
<dbReference type="Pfam" id="PF00058">
    <property type="entry name" value="Ldl_recept_b"/>
    <property type="match status" value="1"/>
</dbReference>
<comment type="caution">
    <text evidence="32">The sequence shown here is derived from an EMBL/GenBank/DDBJ whole genome shotgun (WGS) entry which is preliminary data.</text>
</comment>
<evidence type="ECO:0000256" key="9">
    <source>
        <dbReference type="ARBA" id="ARBA00013467"/>
    </source>
</evidence>
<feature type="disulfide bond" evidence="26">
    <location>
        <begin position="1179"/>
        <end position="1194"/>
    </location>
</feature>
<gene>
    <name evidence="32" type="ORF">PIBRA_LOCUS12534</name>
</gene>
<feature type="repeat" description="LDL-receptor class B" evidence="27">
    <location>
        <begin position="937"/>
        <end position="981"/>
    </location>
</feature>
<evidence type="ECO:0000256" key="1">
    <source>
        <dbReference type="ARBA" id="ARBA00004115"/>
    </source>
</evidence>
<evidence type="ECO:0000256" key="2">
    <source>
        <dbReference type="ARBA" id="ARBA00004158"/>
    </source>
</evidence>
<feature type="transmembrane region" description="Helical" evidence="29">
    <location>
        <begin position="2095"/>
        <end position="2119"/>
    </location>
</feature>
<dbReference type="InterPro" id="IPR003961">
    <property type="entry name" value="FN3_dom"/>
</dbReference>
<dbReference type="InterPro" id="IPR000033">
    <property type="entry name" value="LDLR_classB_rpt"/>
</dbReference>
<dbReference type="CDD" id="cd00063">
    <property type="entry name" value="FN3"/>
    <property type="match status" value="1"/>
</dbReference>
<feature type="disulfide bond" evidence="26">
    <location>
        <begin position="1385"/>
        <end position="1400"/>
    </location>
</feature>
<feature type="disulfide bond" evidence="26">
    <location>
        <begin position="1258"/>
        <end position="1276"/>
    </location>
</feature>
<dbReference type="Gene3D" id="2.120.10.30">
    <property type="entry name" value="TolB, C-terminal domain"/>
    <property type="match status" value="1"/>
</dbReference>
<dbReference type="Pfam" id="PF15902">
    <property type="entry name" value="Sortilin-Vps10"/>
    <property type="match status" value="1"/>
</dbReference>
<dbReference type="PANTHER" id="PTHR12106">
    <property type="entry name" value="SORTILIN RELATED"/>
    <property type="match status" value="1"/>
</dbReference>
<dbReference type="Pfam" id="PF15901">
    <property type="entry name" value="Sortilin_C"/>
    <property type="match status" value="1"/>
</dbReference>
<evidence type="ECO:0000256" key="6">
    <source>
        <dbReference type="ARBA" id="ARBA00004480"/>
    </source>
</evidence>
<name>A0A9P0TST2_PIEBR</name>
<feature type="disulfide bond" evidence="26">
    <location>
        <begin position="1477"/>
        <end position="1492"/>
    </location>
</feature>
<evidence type="ECO:0000256" key="25">
    <source>
        <dbReference type="ARBA" id="ARBA00032450"/>
    </source>
</evidence>
<proteinExistence type="inferred from homology"/>
<comment type="similarity">
    <text evidence="8">Belongs to the VPS10-related sortilin family. SORL1 subfamily.</text>
</comment>
<feature type="domain" description="Fibronectin type-III" evidence="31">
    <location>
        <begin position="1599"/>
        <end position="1694"/>
    </location>
</feature>
<dbReference type="EMBL" id="CALOZG010000083">
    <property type="protein sequence ID" value="CAH4036781.1"/>
    <property type="molecule type" value="Genomic_DNA"/>
</dbReference>
<dbReference type="PROSITE" id="PS51120">
    <property type="entry name" value="LDLRB"/>
    <property type="match status" value="3"/>
</dbReference>
<keyword evidence="17" id="KW-0256">Endoplasmic reticulum</keyword>
<comment type="subcellular location">
    <subcellularLocation>
        <location evidence="4">Cell membrane</location>
        <topology evidence="4">Single-pass type I membrane protein</topology>
    </subcellularLocation>
    <subcellularLocation>
        <location evidence="3">Cytoplasmic vesicle</location>
        <location evidence="3">Secretory vesicle membrane</location>
        <topology evidence="3">Single-pass type I membrane protein</topology>
    </subcellularLocation>
    <subcellularLocation>
        <location evidence="2">Early endosome membrane</location>
        <topology evidence="2">Single-pass type I membrane protein</topology>
    </subcellularLocation>
    <subcellularLocation>
        <location evidence="1">Endoplasmic reticulum membrane</location>
        <topology evidence="1">Single-pass type I membrane protein</topology>
    </subcellularLocation>
    <subcellularLocation>
        <location evidence="7">Endosome</location>
        <location evidence="7">Multivesicular body membrane</location>
        <topology evidence="7">Single-pass type I membrane protein</topology>
    </subcellularLocation>
    <subcellularLocation>
        <location evidence="5">Golgi apparatus</location>
        <location evidence="5">trans-Golgi network membrane</location>
        <topology evidence="5">Single-pass type I membrane protein</topology>
    </subcellularLocation>
    <subcellularLocation>
        <location evidence="6">Recycling endosome membrane</location>
        <topology evidence="6">Single-pass type I membrane protein</topology>
    </subcellularLocation>
</comment>
<dbReference type="Gene3D" id="2.10.70.80">
    <property type="match status" value="1"/>
</dbReference>
<evidence type="ECO:0000256" key="17">
    <source>
        <dbReference type="ARBA" id="ARBA00022824"/>
    </source>
</evidence>
<evidence type="ECO:0000256" key="29">
    <source>
        <dbReference type="SAM" id="Phobius"/>
    </source>
</evidence>
<evidence type="ECO:0000313" key="33">
    <source>
        <dbReference type="Proteomes" id="UP001152562"/>
    </source>
</evidence>
<keyword evidence="14 30" id="KW-0732">Signal</keyword>
<evidence type="ECO:0000256" key="8">
    <source>
        <dbReference type="ARBA" id="ARBA00007041"/>
    </source>
</evidence>
<dbReference type="InterPro" id="IPR031777">
    <property type="entry name" value="Sortilin_C"/>
</dbReference>
<dbReference type="InterPro" id="IPR023415">
    <property type="entry name" value="LDLR_class-A_CS"/>
</dbReference>
<reference evidence="32" key="1">
    <citation type="submission" date="2022-05" db="EMBL/GenBank/DDBJ databases">
        <authorList>
            <person name="Okamura Y."/>
        </authorList>
    </citation>
    <scope>NUCLEOTIDE SEQUENCE</scope>
</reference>
<organism evidence="32 33">
    <name type="scientific">Pieris brassicae</name>
    <name type="common">White butterfly</name>
    <name type="synonym">Large white butterfly</name>
    <dbReference type="NCBI Taxonomy" id="7116"/>
    <lineage>
        <taxon>Eukaryota</taxon>
        <taxon>Metazoa</taxon>
        <taxon>Ecdysozoa</taxon>
        <taxon>Arthropoda</taxon>
        <taxon>Hexapoda</taxon>
        <taxon>Insecta</taxon>
        <taxon>Pterygota</taxon>
        <taxon>Neoptera</taxon>
        <taxon>Endopterygota</taxon>
        <taxon>Lepidoptera</taxon>
        <taxon>Glossata</taxon>
        <taxon>Ditrysia</taxon>
        <taxon>Papilionoidea</taxon>
        <taxon>Pieridae</taxon>
        <taxon>Pierinae</taxon>
        <taxon>Pieris</taxon>
    </lineage>
</organism>
<dbReference type="InterPro" id="IPR006581">
    <property type="entry name" value="VPS10"/>
</dbReference>
<evidence type="ECO:0000256" key="16">
    <source>
        <dbReference type="ARBA" id="ARBA00022753"/>
    </source>
</evidence>
<dbReference type="GO" id="GO:0006892">
    <property type="term" value="P:post-Golgi vesicle-mediated transport"/>
    <property type="evidence" value="ECO:0007669"/>
    <property type="project" value="TreeGrafter"/>
</dbReference>
<dbReference type="Gene3D" id="2.130.10.10">
    <property type="entry name" value="YVTN repeat-like/Quinoprotein amine dehydrogenase"/>
    <property type="match status" value="1"/>
</dbReference>
<dbReference type="SMART" id="SM00135">
    <property type="entry name" value="LY"/>
    <property type="match status" value="5"/>
</dbReference>
<feature type="disulfide bond" evidence="26">
    <location>
        <begin position="1092"/>
        <end position="1110"/>
    </location>
</feature>
<evidence type="ECO:0000256" key="3">
    <source>
        <dbReference type="ARBA" id="ARBA00004212"/>
    </source>
</evidence>
<dbReference type="FunFam" id="4.10.400.10:FF:000011">
    <property type="entry name" value="Low-density lipoprotein receptor-related protein 1"/>
    <property type="match status" value="1"/>
</dbReference>